<keyword evidence="9 12" id="KW-0460">Magnesium</keyword>
<feature type="region of interest" description="Disordered" evidence="14">
    <location>
        <begin position="428"/>
        <end position="496"/>
    </location>
</feature>
<dbReference type="GO" id="GO:0005524">
    <property type="term" value="F:ATP binding"/>
    <property type="evidence" value="ECO:0007669"/>
    <property type="project" value="UniProtKB-KW"/>
</dbReference>
<dbReference type="InterPro" id="IPR022636">
    <property type="entry name" value="S-AdoMet_synthetase_sfam"/>
</dbReference>
<dbReference type="PROSITE" id="PS00377">
    <property type="entry name" value="ADOMET_SYNTHASE_2"/>
    <property type="match status" value="1"/>
</dbReference>
<comment type="cofactor">
    <cofactor evidence="12">
        <name>K(+)</name>
        <dbReference type="ChEBI" id="CHEBI:29103"/>
    </cofactor>
    <text evidence="12">Binds 1 potassium ion per subunit. The potassium ion interacts primarily with the substrate.</text>
</comment>
<dbReference type="GO" id="GO:0046872">
    <property type="term" value="F:metal ion binding"/>
    <property type="evidence" value="ECO:0007669"/>
    <property type="project" value="UniProtKB-KW"/>
</dbReference>
<evidence type="ECO:0000256" key="7">
    <source>
        <dbReference type="ARBA" id="ARBA00022741"/>
    </source>
</evidence>
<evidence type="ECO:0000256" key="13">
    <source>
        <dbReference type="RuleBase" id="RU004462"/>
    </source>
</evidence>
<evidence type="ECO:0000256" key="2">
    <source>
        <dbReference type="ARBA" id="ARBA00009685"/>
    </source>
</evidence>
<keyword evidence="5 12" id="KW-0808">Transferase</keyword>
<dbReference type="GO" id="GO:0006556">
    <property type="term" value="P:S-adenosylmethionine biosynthetic process"/>
    <property type="evidence" value="ECO:0007669"/>
    <property type="project" value="UniProtKB-UniPathway"/>
</dbReference>
<dbReference type="SUPFAM" id="SSF49879">
    <property type="entry name" value="SMAD/FHA domain"/>
    <property type="match status" value="1"/>
</dbReference>
<evidence type="ECO:0000256" key="11">
    <source>
        <dbReference type="ARBA" id="ARBA00048344"/>
    </source>
</evidence>
<keyword evidence="6 12" id="KW-0479">Metal-binding</keyword>
<dbReference type="PROSITE" id="PS00376">
    <property type="entry name" value="ADOMET_SYNTHASE_1"/>
    <property type="match status" value="1"/>
</dbReference>
<dbReference type="InterPro" id="IPR022629">
    <property type="entry name" value="S-AdoMet_synt_central"/>
</dbReference>
<dbReference type="InterPro" id="IPR000253">
    <property type="entry name" value="FHA_dom"/>
</dbReference>
<dbReference type="GO" id="GO:0004478">
    <property type="term" value="F:methionine adenosyltransferase activity"/>
    <property type="evidence" value="ECO:0007669"/>
    <property type="project" value="UniProtKB-EC"/>
</dbReference>
<evidence type="ECO:0000256" key="1">
    <source>
        <dbReference type="ARBA" id="ARBA00005224"/>
    </source>
</evidence>
<evidence type="ECO:0000313" key="17">
    <source>
        <dbReference type="Proteomes" id="UP000189274"/>
    </source>
</evidence>
<dbReference type="InterPro" id="IPR008984">
    <property type="entry name" value="SMAD_FHA_dom_sf"/>
</dbReference>
<proteinExistence type="inferred from homology"/>
<comment type="caution">
    <text evidence="16">The sequence shown here is derived from an EMBL/GenBank/DDBJ whole genome shotgun (WGS) entry which is preliminary data.</text>
</comment>
<evidence type="ECO:0000256" key="9">
    <source>
        <dbReference type="ARBA" id="ARBA00022842"/>
    </source>
</evidence>
<keyword evidence="7 12" id="KW-0547">Nucleotide-binding</keyword>
<keyword evidence="8 12" id="KW-0067">ATP-binding</keyword>
<reference evidence="17" key="1">
    <citation type="journal article" date="2017" name="Genome Announc.">
        <title>Genome sequences of Cyberlindnera fabianii 65, Pichia kudriavzevii 129, and Saccharomyces cerevisiae 131 isolated from fermented masau fruits in Zimbabwe.</title>
        <authorList>
            <person name="van Rijswijck I.M.H."/>
            <person name="Derks M.F.L."/>
            <person name="Abee T."/>
            <person name="de Ridder D."/>
            <person name="Smid E.J."/>
        </authorList>
    </citation>
    <scope>NUCLEOTIDE SEQUENCE [LARGE SCALE GENOMIC DNA]</scope>
    <source>
        <strain evidence="17">129</strain>
    </source>
</reference>
<evidence type="ECO:0000313" key="16">
    <source>
        <dbReference type="EMBL" id="ONH71356.1"/>
    </source>
</evidence>
<dbReference type="FunFam" id="3.30.300.10:FF:000001">
    <property type="entry name" value="S-adenosylmethionine synthase"/>
    <property type="match status" value="1"/>
</dbReference>
<evidence type="ECO:0000256" key="4">
    <source>
        <dbReference type="ARBA" id="ARBA00022563"/>
    </source>
</evidence>
<organism evidence="16 17">
    <name type="scientific">Pichia kudriavzevii</name>
    <name type="common">Yeast</name>
    <name type="synonym">Issatchenkia orientalis</name>
    <dbReference type="NCBI Taxonomy" id="4909"/>
    <lineage>
        <taxon>Eukaryota</taxon>
        <taxon>Fungi</taxon>
        <taxon>Dikarya</taxon>
        <taxon>Ascomycota</taxon>
        <taxon>Saccharomycotina</taxon>
        <taxon>Pichiomycetes</taxon>
        <taxon>Pichiales</taxon>
        <taxon>Pichiaceae</taxon>
        <taxon>Pichia</taxon>
    </lineage>
</organism>
<comment type="subunit">
    <text evidence="3">Heterotetramer.</text>
</comment>
<keyword evidence="10 12" id="KW-0630">Potassium</keyword>
<comment type="pathway">
    <text evidence="1 12">Amino-acid biosynthesis; S-adenosyl-L-methionine biosynthesis; S-adenosyl-L-methionine from L-methionine: step 1/1.</text>
</comment>
<feature type="compositionally biased region" description="Basic and acidic residues" evidence="14">
    <location>
        <begin position="452"/>
        <end position="479"/>
    </location>
</feature>
<dbReference type="NCBIfam" id="TIGR01034">
    <property type="entry name" value="metK"/>
    <property type="match status" value="1"/>
</dbReference>
<comment type="catalytic activity">
    <reaction evidence="11 12">
        <text>L-methionine + ATP + H2O = S-adenosyl-L-methionine + phosphate + diphosphate</text>
        <dbReference type="Rhea" id="RHEA:21080"/>
        <dbReference type="ChEBI" id="CHEBI:15377"/>
        <dbReference type="ChEBI" id="CHEBI:30616"/>
        <dbReference type="ChEBI" id="CHEBI:33019"/>
        <dbReference type="ChEBI" id="CHEBI:43474"/>
        <dbReference type="ChEBI" id="CHEBI:57844"/>
        <dbReference type="ChEBI" id="CHEBI:59789"/>
        <dbReference type="EC" id="2.5.1.6"/>
    </reaction>
</comment>
<dbReference type="GO" id="GO:0006730">
    <property type="term" value="P:one-carbon metabolic process"/>
    <property type="evidence" value="ECO:0007669"/>
    <property type="project" value="UniProtKB-KW"/>
</dbReference>
<dbReference type="Pfam" id="PF02773">
    <property type="entry name" value="S-AdoMet_synt_C"/>
    <property type="match status" value="1"/>
</dbReference>
<evidence type="ECO:0000256" key="8">
    <source>
        <dbReference type="ARBA" id="ARBA00022840"/>
    </source>
</evidence>
<dbReference type="VEuPathDB" id="FungiDB:C5L36_0A06080"/>
<feature type="region of interest" description="Disordered" evidence="14">
    <location>
        <begin position="330"/>
        <end position="390"/>
    </location>
</feature>
<feature type="compositionally biased region" description="Low complexity" evidence="14">
    <location>
        <begin position="338"/>
        <end position="374"/>
    </location>
</feature>
<evidence type="ECO:0000256" key="12">
    <source>
        <dbReference type="RuleBase" id="RU000541"/>
    </source>
</evidence>
<dbReference type="CDD" id="cd18079">
    <property type="entry name" value="S-AdoMet_synt"/>
    <property type="match status" value="1"/>
</dbReference>
<dbReference type="Gene3D" id="2.60.200.20">
    <property type="match status" value="1"/>
</dbReference>
<dbReference type="FunFam" id="3.30.300.10:FF:000003">
    <property type="entry name" value="S-adenosylmethionine synthase"/>
    <property type="match status" value="1"/>
</dbReference>
<protein>
    <recommendedName>
        <fullName evidence="12">S-adenosylmethionine synthase</fullName>
        <ecNumber evidence="12">2.5.1.6</ecNumber>
    </recommendedName>
</protein>
<evidence type="ECO:0000256" key="3">
    <source>
        <dbReference type="ARBA" id="ARBA00011680"/>
    </source>
</evidence>
<dbReference type="Proteomes" id="UP000189274">
    <property type="component" value="Unassembled WGS sequence"/>
</dbReference>
<dbReference type="EMBL" id="MQVM01000036">
    <property type="protein sequence ID" value="ONH71356.1"/>
    <property type="molecule type" value="Genomic_DNA"/>
</dbReference>
<dbReference type="Pfam" id="PF00438">
    <property type="entry name" value="S-AdoMet_synt_N"/>
    <property type="match status" value="1"/>
</dbReference>
<comment type="similarity">
    <text evidence="2 13">Belongs to the AdoMet synthase family.</text>
</comment>
<comment type="cofactor">
    <cofactor evidence="12">
        <name>Mg(2+)</name>
        <dbReference type="ChEBI" id="CHEBI:18420"/>
    </cofactor>
    <text evidence="12">Binds 2 magnesium ions per subunit. The magnesium ions interact primarily with the substrate.</text>
</comment>
<dbReference type="Gene3D" id="3.30.300.10">
    <property type="match status" value="3"/>
</dbReference>
<dbReference type="InterPro" id="IPR002133">
    <property type="entry name" value="S-AdoMet_synthetase"/>
</dbReference>
<evidence type="ECO:0000256" key="6">
    <source>
        <dbReference type="ARBA" id="ARBA00022723"/>
    </source>
</evidence>
<dbReference type="InterPro" id="IPR022628">
    <property type="entry name" value="S-AdoMet_synt_N"/>
</dbReference>
<dbReference type="UniPathway" id="UPA00315">
    <property type="reaction ID" value="UER00080"/>
</dbReference>
<dbReference type="FunFam" id="3.30.300.10:FF:000004">
    <property type="entry name" value="S-adenosylmethionine synthase"/>
    <property type="match status" value="1"/>
</dbReference>
<feature type="domain" description="FHA" evidence="15">
    <location>
        <begin position="133"/>
        <end position="186"/>
    </location>
</feature>
<name>A0A1V2LGP4_PICKU</name>
<dbReference type="GO" id="GO:0006555">
    <property type="term" value="P:methionine metabolic process"/>
    <property type="evidence" value="ECO:0007669"/>
    <property type="project" value="UniProtKB-ARBA"/>
</dbReference>
<dbReference type="AlphaFoldDB" id="A0A1V2LGP4"/>
<feature type="compositionally biased region" description="Polar residues" evidence="14">
    <location>
        <begin position="428"/>
        <end position="438"/>
    </location>
</feature>
<dbReference type="PROSITE" id="PS50006">
    <property type="entry name" value="FHA_DOMAIN"/>
    <property type="match status" value="1"/>
</dbReference>
<evidence type="ECO:0000256" key="5">
    <source>
        <dbReference type="ARBA" id="ARBA00022679"/>
    </source>
</evidence>
<dbReference type="SUPFAM" id="SSF55973">
    <property type="entry name" value="S-adenosylmethionine synthetase"/>
    <property type="match status" value="3"/>
</dbReference>
<gene>
    <name evidence="16" type="ORF">BOH78_4546</name>
</gene>
<evidence type="ECO:0000256" key="10">
    <source>
        <dbReference type="ARBA" id="ARBA00022958"/>
    </source>
</evidence>
<comment type="function">
    <text evidence="12">Catalyzes the formation of S-adenosylmethionine from methionine and ATP.</text>
</comment>
<sequence length="987" mass="108805">MNTNQQFPPSSPLLHNEHDELDNNGIHAKDSFDKLKIDFSTKERDDAYLTPDPSSSLGDTSIVGDGLSSQLDDVVSSPTRVNKVLDVLEGPAAKKSKGNDHCPIARKTIDLSNPLSTQNFQNVIHLPLNGDTFKIGRSGLSCSFKINSANKLVSRVHAEIHYETKTRLIVLKCTGYNGLNITIPKAIHVSKLQDREYKIALDDFVETDDEQAPCDRILLKKSTYTNFYMLKDEVVKMPMIEGTVLDFRGDLALLVYNLNPMKLNKEQVASIVGEKQKGSAKLSTDALAEIVRQKKLKFSTHPTLNEIKEKKYLIGGARPIEKKNLHNTIIYKRPSPSPSQSALQSQSASPSVSPLASPSVSPSVSSSASSSAPPKSNPTITPSPAIAEKENLDPSGKELVNAQSSPVSIDESRTPLADITHLHHSNTLKVLPDTTSSGKAIPLHEPMSSMKSEVKPQRAASEETQKKERSHTPEQDETKKRGRPKKVKKSEEETLRSMPREEIDAILSTISGLEDLSNVITNHIAYARILQTPFSSIRELNSVKQKELSKLQLRCILIHHIECIGVIFRTGKDAAGKPLDEEYYYIPENDSDKQRVKLVEDLKAMSAEHFFFTSESVGEGHPDKICDQVSDAILDACLAVDPLSKVACETASKTGMIMVFGEITTKANIDFQKVIRDTIKHIGYDSSEKGFDYKTCNVLVAIEHQSPDIAQGLHYEKALEELGAGDQGIMFGYATDETDEKLPLTILLAHKLNAAMADARRSGALPWLRPDTKTQVTIEYKKDQGAVIPLRVDTVVISAQHADEISTEDLRKEIKEHIIKKVIPEHLLDEKTIYHIQPSGRFVIGGPQGDAGLTGRKIIVDTYGGWGAHGGGAFSGKDFSKVDRSAAYAARWVAKSLVTAGLCKRCLVQFSYAIGVADPLSIYIDSYGTSEKSSAELVAIVRKNFDLRPGCLVKELDLARPIYFKTASYGHFTNQENPWEQPKKLTL</sequence>
<dbReference type="HAMAP" id="MF_00086">
    <property type="entry name" value="S_AdoMet_synth1"/>
    <property type="match status" value="1"/>
</dbReference>
<accession>A0A1V2LGP4</accession>
<dbReference type="InterPro" id="IPR022631">
    <property type="entry name" value="ADOMET_SYNTHASE_CS"/>
</dbReference>
<dbReference type="EC" id="2.5.1.6" evidence="12"/>
<dbReference type="InterPro" id="IPR022630">
    <property type="entry name" value="S-AdoMet_synt_C"/>
</dbReference>
<evidence type="ECO:0000256" key="14">
    <source>
        <dbReference type="SAM" id="MobiDB-lite"/>
    </source>
</evidence>
<dbReference type="PANTHER" id="PTHR11964">
    <property type="entry name" value="S-ADENOSYLMETHIONINE SYNTHETASE"/>
    <property type="match status" value="1"/>
</dbReference>
<dbReference type="Pfam" id="PF02772">
    <property type="entry name" value="S-AdoMet_synt_M"/>
    <property type="match status" value="1"/>
</dbReference>
<keyword evidence="4 12" id="KW-0554">One-carbon metabolism</keyword>
<evidence type="ECO:0000259" key="15">
    <source>
        <dbReference type="PROSITE" id="PS50006"/>
    </source>
</evidence>
<feature type="region of interest" description="Disordered" evidence="14">
    <location>
        <begin position="1"/>
        <end position="27"/>
    </location>
</feature>